<protein>
    <recommendedName>
        <fullName evidence="5">Heterokaryon incompatibility domain-containing protein</fullName>
    </recommendedName>
</protein>
<organism evidence="3 4">
    <name type="scientific">Durusdinium trenchii</name>
    <dbReference type="NCBI Taxonomy" id="1381693"/>
    <lineage>
        <taxon>Eukaryota</taxon>
        <taxon>Sar</taxon>
        <taxon>Alveolata</taxon>
        <taxon>Dinophyceae</taxon>
        <taxon>Suessiales</taxon>
        <taxon>Symbiodiniaceae</taxon>
        <taxon>Durusdinium</taxon>
    </lineage>
</organism>
<accession>A0ABP0RH45</accession>
<keyword evidence="4" id="KW-1185">Reference proteome</keyword>
<proteinExistence type="predicted"/>
<evidence type="ECO:0000256" key="1">
    <source>
        <dbReference type="SAM" id="MobiDB-lite"/>
    </source>
</evidence>
<dbReference type="InterPro" id="IPR035897">
    <property type="entry name" value="Toll_tir_struct_dom_sf"/>
</dbReference>
<feature type="region of interest" description="Disordered" evidence="1">
    <location>
        <begin position="370"/>
        <end position="403"/>
    </location>
</feature>
<feature type="compositionally biased region" description="Basic and acidic residues" evidence="1">
    <location>
        <begin position="1026"/>
        <end position="1035"/>
    </location>
</feature>
<name>A0ABP0RH45_9DINO</name>
<dbReference type="Gene3D" id="1.25.40.10">
    <property type="entry name" value="Tetratricopeptide repeat domain"/>
    <property type="match status" value="1"/>
</dbReference>
<dbReference type="EMBL" id="CAXAMM010041350">
    <property type="protein sequence ID" value="CAK9098860.1"/>
    <property type="molecule type" value="Genomic_DNA"/>
</dbReference>
<feature type="compositionally biased region" description="Basic and acidic residues" evidence="1">
    <location>
        <begin position="1045"/>
        <end position="1060"/>
    </location>
</feature>
<dbReference type="Proteomes" id="UP001642464">
    <property type="component" value="Unassembled WGS sequence"/>
</dbReference>
<sequence>MGTMAVEVTAFTVNAAAQHALTTQLHQKFFQGFEPLPRRDRRRRLAAGAAVLPLGAGAGRAVHGGPRVTFNSLVSLSRWQQGELLLGSARHAALQPELIGDLGSNSLISSTASDGQWERSLERLASLRPQRLQPNLVTVNSCLAADSELAGWSNAIHRLSKAATSGILPDSVSCLAVLQSLRRDDSHVYKCASTVCQSPWAARVQVPGKPYWALIWWFLGSVVKLRSAQGCFNERMGPVVFLVRFRRENQFEAVREGQKKTLAEAGSWDQSCRLLYLAGRGLEVDQAAANKAASLCVREGQWMEQMNLAVMGHRYLTLDMVGRSVSVAASALAQQWRRASLLCGQRPDAVVLAGVTGACEKARARSSVEQLGEDGSKVVSKDDDARELGSAMGSMSSDRPSARSTASVAVAAASESGSSKSEREKVEEFALQRNIERLRVFYSVLQLGLAFLIAGVVLTMTTEVLWRVLPAGRLVEQIISGLAALAWFLTALTAAVVSTCHFDELQFDSFVASRPQLCVGLGMLPLLTGGLRAVELPFPRWISIICALLMFAEGCLRCPCCHWGPRLRRQLMFSTLMEFWYLDVVLSSTVNELAHGAASLWTSLWLALHCAFCILYGIYLRCLRSNSTVRFYHLSYATLSWNSSYFACRAVDLATGHKEWEEGRQLDVAIAAAVAFAVLILIPLFIVLAVGRQKMFGRLASWLDHSRSRRLQDGAFMSMLLDSYRVEVGQAWWLQEGDCRMSASSLNSVSSLEEEVTVSISVGLPDEQRPGFILGQVVQVSNDAASFVVKVPGSLQAIRVHRRQQVLPWPELLKLGRSKLRCIEWTSQSFDLWRDKEGHGFEFSRPLGRTEVIDFFVSHSWSDSPERKWKALQIVVQRFYEQKGRYPTMWVDKFCIDQRDLADGLRVLPVNVMSCRKMLCLCGKTYPTRLWCAWELCVLLSFMSMDMALKQLMVFPLCQSSLIQLTTFDCSISRCFDPNEEFRLRRVIEAIGTFRFETKIRALGQLILDRDLGSSDGLLTHTEREFFSESVEEPRTAPPTPQKATPEKIEKEDPLIEVRF</sequence>
<keyword evidence="2" id="KW-0812">Transmembrane</keyword>
<feature type="transmembrane region" description="Helical" evidence="2">
    <location>
        <begin position="478"/>
        <end position="497"/>
    </location>
</feature>
<feature type="transmembrane region" description="Helical" evidence="2">
    <location>
        <begin position="440"/>
        <end position="458"/>
    </location>
</feature>
<feature type="compositionally biased region" description="Basic and acidic residues" evidence="1">
    <location>
        <begin position="374"/>
        <end position="387"/>
    </location>
</feature>
<evidence type="ECO:0000313" key="3">
    <source>
        <dbReference type="EMBL" id="CAK9098860.1"/>
    </source>
</evidence>
<evidence type="ECO:0008006" key="5">
    <source>
        <dbReference type="Google" id="ProtNLM"/>
    </source>
</evidence>
<feature type="transmembrane region" description="Helical" evidence="2">
    <location>
        <begin position="596"/>
        <end position="619"/>
    </location>
</feature>
<keyword evidence="2" id="KW-1133">Transmembrane helix</keyword>
<dbReference type="SUPFAM" id="SSF52200">
    <property type="entry name" value="Toll/Interleukin receptor TIR domain"/>
    <property type="match status" value="1"/>
</dbReference>
<keyword evidence="2" id="KW-0472">Membrane</keyword>
<feature type="region of interest" description="Disordered" evidence="1">
    <location>
        <begin position="1026"/>
        <end position="1060"/>
    </location>
</feature>
<comment type="caution">
    <text evidence="3">The sequence shown here is derived from an EMBL/GenBank/DDBJ whole genome shotgun (WGS) entry which is preliminary data.</text>
</comment>
<dbReference type="InterPro" id="IPR011990">
    <property type="entry name" value="TPR-like_helical_dom_sf"/>
</dbReference>
<evidence type="ECO:0000313" key="4">
    <source>
        <dbReference type="Proteomes" id="UP001642464"/>
    </source>
</evidence>
<evidence type="ECO:0000256" key="2">
    <source>
        <dbReference type="SAM" id="Phobius"/>
    </source>
</evidence>
<reference evidence="3 4" key="1">
    <citation type="submission" date="2024-02" db="EMBL/GenBank/DDBJ databases">
        <authorList>
            <person name="Chen Y."/>
            <person name="Shah S."/>
            <person name="Dougan E. K."/>
            <person name="Thang M."/>
            <person name="Chan C."/>
        </authorList>
    </citation>
    <scope>NUCLEOTIDE SEQUENCE [LARGE SCALE GENOMIC DNA]</scope>
</reference>
<gene>
    <name evidence="3" type="ORF">SCF082_LOCUS46320</name>
</gene>
<feature type="transmembrane region" description="Helical" evidence="2">
    <location>
        <begin position="668"/>
        <end position="690"/>
    </location>
</feature>